<keyword evidence="2" id="KW-1185">Reference proteome</keyword>
<name>A0A0L6VKF6_9BASI</name>
<proteinExistence type="predicted"/>
<dbReference type="EMBL" id="LAVV01005886">
    <property type="protein sequence ID" value="KNZ60610.1"/>
    <property type="molecule type" value="Genomic_DNA"/>
</dbReference>
<evidence type="ECO:0000313" key="1">
    <source>
        <dbReference type="EMBL" id="KNZ60610.1"/>
    </source>
</evidence>
<reference evidence="1 2" key="1">
    <citation type="submission" date="2015-08" db="EMBL/GenBank/DDBJ databases">
        <title>Next Generation Sequencing and Analysis of the Genome of Puccinia sorghi L Schw, the Causal Agent of Maize Common Rust.</title>
        <authorList>
            <person name="Rochi L."/>
            <person name="Burguener G."/>
            <person name="Darino M."/>
            <person name="Turjanski A."/>
            <person name="Kreff E."/>
            <person name="Dieguez M.J."/>
            <person name="Sacco F."/>
        </authorList>
    </citation>
    <scope>NUCLEOTIDE SEQUENCE [LARGE SCALE GENOMIC DNA]</scope>
    <source>
        <strain evidence="1 2">RO10H11247</strain>
    </source>
</reference>
<sequence length="51" mass="5899">MWQDLLWIITAVVAFKDYFVQKRNTAGKLGFSPHQKMTVALMIFSHDEIGD</sequence>
<organism evidence="1 2">
    <name type="scientific">Puccinia sorghi</name>
    <dbReference type="NCBI Taxonomy" id="27349"/>
    <lineage>
        <taxon>Eukaryota</taxon>
        <taxon>Fungi</taxon>
        <taxon>Dikarya</taxon>
        <taxon>Basidiomycota</taxon>
        <taxon>Pucciniomycotina</taxon>
        <taxon>Pucciniomycetes</taxon>
        <taxon>Pucciniales</taxon>
        <taxon>Pucciniaceae</taxon>
        <taxon>Puccinia</taxon>
    </lineage>
</organism>
<accession>A0A0L6VKF6</accession>
<dbReference type="Proteomes" id="UP000037035">
    <property type="component" value="Unassembled WGS sequence"/>
</dbReference>
<dbReference type="VEuPathDB" id="FungiDB:VP01_1529g3"/>
<evidence type="ECO:0000313" key="2">
    <source>
        <dbReference type="Proteomes" id="UP000037035"/>
    </source>
</evidence>
<gene>
    <name evidence="1" type="ORF">VP01_1529g3</name>
</gene>
<comment type="caution">
    <text evidence="1">The sequence shown here is derived from an EMBL/GenBank/DDBJ whole genome shotgun (WGS) entry which is preliminary data.</text>
</comment>
<dbReference type="AlphaFoldDB" id="A0A0L6VKF6"/>
<protein>
    <submittedName>
        <fullName evidence="1">Uncharacterized protein</fullName>
    </submittedName>
</protein>
<dbReference type="OrthoDB" id="124998at2759"/>